<reference evidence="1 2" key="2">
    <citation type="journal article" date="2014" name="Int. J. Syst. Evol. Microbiol.">
        <title>Methanobacterium paludis sp. nov. and a novel strain of Methanobacterium lacus isolated from northern peatlands.</title>
        <authorList>
            <person name="Cadillo-Quiroz H."/>
            <person name="Brauer S.L."/>
            <person name="Goodson N."/>
            <person name="Yavitt J.B."/>
            <person name="Zinder S.H."/>
        </authorList>
    </citation>
    <scope>NUCLEOTIDE SEQUENCE [LARGE SCALE GENOMIC DNA]</scope>
    <source>
        <strain evidence="1 2">AL-21</strain>
    </source>
</reference>
<name>F0TCK2_METLA</name>
<sequence precursor="true">MKKMISIILGIVLIGLVILIIIPSSSHVENGPVTLVKEADIGGDGTQIHFVTVSSDDNLKVSITNVTKISDTTNVAEIKVFALKIEGANGQLPESYGNNVIKKNKFGNLKTSCFEGNITYDKGVKSFGFVTNNVKAHVTILKRF</sequence>
<protein>
    <submittedName>
        <fullName evidence="1">Uncharacterized protein</fullName>
    </submittedName>
</protein>
<dbReference type="RefSeq" id="WP_013644630.1">
    <property type="nucleotide sequence ID" value="NC_015216.1"/>
</dbReference>
<organism evidence="1 2">
    <name type="scientific">Methanobacterium lacus (strain AL-21)</name>
    <dbReference type="NCBI Taxonomy" id="877455"/>
    <lineage>
        <taxon>Archaea</taxon>
        <taxon>Methanobacteriati</taxon>
        <taxon>Methanobacteriota</taxon>
        <taxon>Methanomada group</taxon>
        <taxon>Methanobacteria</taxon>
        <taxon>Methanobacteriales</taxon>
        <taxon>Methanobacteriaceae</taxon>
        <taxon>Methanobacterium</taxon>
    </lineage>
</organism>
<dbReference type="AlphaFoldDB" id="F0TCK2"/>
<proteinExistence type="predicted"/>
<keyword evidence="2" id="KW-1185">Reference proteome</keyword>
<dbReference type="EMBL" id="CP002551">
    <property type="protein sequence ID" value="ADZ09279.1"/>
    <property type="molecule type" value="Genomic_DNA"/>
</dbReference>
<evidence type="ECO:0000313" key="1">
    <source>
        <dbReference type="EMBL" id="ADZ09279.1"/>
    </source>
</evidence>
<accession>F0TCK2</accession>
<dbReference type="Proteomes" id="UP000007490">
    <property type="component" value="Chromosome"/>
</dbReference>
<dbReference type="HOGENOM" id="CLU_1792139_0_0_2"/>
<gene>
    <name evidence="1" type="ordered locus">Metbo_1032</name>
</gene>
<dbReference type="GeneID" id="10277481"/>
<dbReference type="KEGG" id="mel:Metbo_1032"/>
<reference evidence="2" key="1">
    <citation type="submission" date="2011-02" db="EMBL/GenBank/DDBJ databases">
        <title>Complete sequence of Methanobacterium sp. AL-21.</title>
        <authorList>
            <consortium name="US DOE Joint Genome Institute"/>
            <person name="Lucas S."/>
            <person name="Copeland A."/>
            <person name="Lapidus A."/>
            <person name="Cheng J.-F."/>
            <person name="Goodwin L."/>
            <person name="Pitluck S."/>
            <person name="Chertkov O."/>
            <person name="Detter J.C."/>
            <person name="Han C."/>
            <person name="Tapia R."/>
            <person name="Land M."/>
            <person name="Hauser L."/>
            <person name="Kyrpides N."/>
            <person name="Ivanova N."/>
            <person name="Mikhailova N."/>
            <person name="Pagani I."/>
            <person name="Cadillo-Quiroz H."/>
            <person name="Imachi H."/>
            <person name="Zinder S."/>
            <person name="Liu W."/>
            <person name="Woyke T."/>
        </authorList>
    </citation>
    <scope>NUCLEOTIDE SEQUENCE [LARGE SCALE GENOMIC DNA]</scope>
    <source>
        <strain evidence="2">AL-21</strain>
    </source>
</reference>
<evidence type="ECO:0000313" key="2">
    <source>
        <dbReference type="Proteomes" id="UP000007490"/>
    </source>
</evidence>